<accession>A0A0F9AIW6</accession>
<comment type="caution">
    <text evidence="1">The sequence shown here is derived from an EMBL/GenBank/DDBJ whole genome shotgun (WGS) entry which is preliminary data.</text>
</comment>
<reference evidence="1" key="1">
    <citation type="journal article" date="2015" name="Nature">
        <title>Complex archaea that bridge the gap between prokaryotes and eukaryotes.</title>
        <authorList>
            <person name="Spang A."/>
            <person name="Saw J.H."/>
            <person name="Jorgensen S.L."/>
            <person name="Zaremba-Niedzwiedzka K."/>
            <person name="Martijn J."/>
            <person name="Lind A.E."/>
            <person name="van Eijk R."/>
            <person name="Schleper C."/>
            <person name="Guy L."/>
            <person name="Ettema T.J."/>
        </authorList>
    </citation>
    <scope>NUCLEOTIDE SEQUENCE</scope>
</reference>
<sequence>MTEDKQRLLAVDGVEQRLKEYINANASYISNLTQKGRDDVHQIYEQAVWIDSHLNNSCIVDPFFKFHFNEEEDAVAFKLRWS</sequence>
<evidence type="ECO:0000313" key="1">
    <source>
        <dbReference type="EMBL" id="KKK78379.1"/>
    </source>
</evidence>
<dbReference type="EMBL" id="LAZR01054514">
    <property type="protein sequence ID" value="KKK78379.1"/>
    <property type="molecule type" value="Genomic_DNA"/>
</dbReference>
<proteinExistence type="predicted"/>
<protein>
    <submittedName>
        <fullName evidence="1">Uncharacterized protein</fullName>
    </submittedName>
</protein>
<name>A0A0F9AIW6_9ZZZZ</name>
<gene>
    <name evidence="1" type="ORF">LCGC14_2844130</name>
</gene>
<organism evidence="1">
    <name type="scientific">marine sediment metagenome</name>
    <dbReference type="NCBI Taxonomy" id="412755"/>
    <lineage>
        <taxon>unclassified sequences</taxon>
        <taxon>metagenomes</taxon>
        <taxon>ecological metagenomes</taxon>
    </lineage>
</organism>
<dbReference type="AlphaFoldDB" id="A0A0F9AIW6"/>